<evidence type="ECO:0000313" key="1">
    <source>
        <dbReference type="EMBL" id="SPL65470.1"/>
    </source>
</evidence>
<reference evidence="2" key="1">
    <citation type="submission" date="2017-12" db="EMBL/GenBank/DDBJ databases">
        <authorList>
            <person name="Diaz M."/>
        </authorList>
    </citation>
    <scope>NUCLEOTIDE SEQUENCE [LARGE SCALE GENOMIC DNA]</scope>
    <source>
        <strain evidence="2">FI11154</strain>
    </source>
</reference>
<dbReference type="Proteomes" id="UP000246073">
    <property type="component" value="Unassembled WGS sequence"/>
</dbReference>
<organism evidence="1 2">
    <name type="scientific">Ochrobactrum soli</name>
    <dbReference type="NCBI Taxonomy" id="2448455"/>
    <lineage>
        <taxon>Bacteria</taxon>
        <taxon>Pseudomonadati</taxon>
        <taxon>Pseudomonadota</taxon>
        <taxon>Alphaproteobacteria</taxon>
        <taxon>Hyphomicrobiales</taxon>
        <taxon>Brucellaceae</taxon>
        <taxon>Brucella/Ochrobactrum group</taxon>
        <taxon>Ochrobactrum</taxon>
    </lineage>
</organism>
<gene>
    <name evidence="1" type="ORF">OHAE_1337</name>
</gene>
<name>A0A2P9HNR2_9HYPH</name>
<proteinExistence type="predicted"/>
<protein>
    <submittedName>
        <fullName evidence="1">Uncharacterized protein</fullName>
    </submittedName>
</protein>
<sequence>MWNRFAIIAATIRVSTGRSGITTEETIGGLIVAITAIIAGGRTVTTSAITIAGITGITAAGGMVRPVPIDRIRGAAAPLFSWSVVGW</sequence>
<dbReference type="RefSeq" id="WP_167836032.1">
    <property type="nucleotide sequence ID" value="NZ_RCHH01000001.1"/>
</dbReference>
<accession>A0A2P9HNR2</accession>
<dbReference type="AlphaFoldDB" id="A0A2P9HNR2"/>
<evidence type="ECO:0000313" key="2">
    <source>
        <dbReference type="Proteomes" id="UP000246073"/>
    </source>
</evidence>
<dbReference type="EMBL" id="OOFM01000005">
    <property type="protein sequence ID" value="SPL65470.1"/>
    <property type="molecule type" value="Genomic_DNA"/>
</dbReference>